<protein>
    <submittedName>
        <fullName evidence="2">Uncharacterized protein</fullName>
    </submittedName>
</protein>
<comment type="caution">
    <text evidence="2">The sequence shown here is derived from an EMBL/GenBank/DDBJ whole genome shotgun (WGS) entry which is preliminary data.</text>
</comment>
<feature type="transmembrane region" description="Helical" evidence="1">
    <location>
        <begin position="110"/>
        <end position="129"/>
    </location>
</feature>
<evidence type="ECO:0000256" key="1">
    <source>
        <dbReference type="SAM" id="Phobius"/>
    </source>
</evidence>
<sequence length="131" mass="14896">MPIFDYKTVIVTGYAFDNIFFICSINPIYPFISIIIFIISIIIYLIIAILAKYKTDLTAPKIRKLNRSLSLIVFLNIGLLLLDYILTYLITGDSSRKHEILSVDDWFTSTYLSVILLVGLAANAPILFVNR</sequence>
<feature type="transmembrane region" description="Helical" evidence="1">
    <location>
        <begin position="71"/>
        <end position="90"/>
    </location>
</feature>
<dbReference type="AlphaFoldDB" id="A0A6V7XU04"/>
<organism evidence="2 3">
    <name type="scientific">Meloidogyne enterolobii</name>
    <name type="common">Root-knot nematode worm</name>
    <name type="synonym">Meloidogyne mayaguensis</name>
    <dbReference type="NCBI Taxonomy" id="390850"/>
    <lineage>
        <taxon>Eukaryota</taxon>
        <taxon>Metazoa</taxon>
        <taxon>Ecdysozoa</taxon>
        <taxon>Nematoda</taxon>
        <taxon>Chromadorea</taxon>
        <taxon>Rhabditida</taxon>
        <taxon>Tylenchina</taxon>
        <taxon>Tylenchomorpha</taxon>
        <taxon>Tylenchoidea</taxon>
        <taxon>Meloidogynidae</taxon>
        <taxon>Meloidogyninae</taxon>
        <taxon>Meloidogyne</taxon>
    </lineage>
</organism>
<evidence type="ECO:0000313" key="2">
    <source>
        <dbReference type="EMBL" id="CAD2202839.1"/>
    </source>
</evidence>
<dbReference type="Proteomes" id="UP000580250">
    <property type="component" value="Unassembled WGS sequence"/>
</dbReference>
<proteinExistence type="predicted"/>
<name>A0A6V7XU04_MELEN</name>
<keyword evidence="1" id="KW-0812">Transmembrane</keyword>
<reference evidence="2 3" key="1">
    <citation type="submission" date="2020-08" db="EMBL/GenBank/DDBJ databases">
        <authorList>
            <person name="Koutsovoulos G."/>
            <person name="Danchin GJ E."/>
        </authorList>
    </citation>
    <scope>NUCLEOTIDE SEQUENCE [LARGE SCALE GENOMIC DNA]</scope>
</reference>
<evidence type="ECO:0000313" key="3">
    <source>
        <dbReference type="Proteomes" id="UP000580250"/>
    </source>
</evidence>
<keyword evidence="1" id="KW-1133">Transmembrane helix</keyword>
<accession>A0A6V7XU04</accession>
<keyword evidence="1" id="KW-0472">Membrane</keyword>
<dbReference type="EMBL" id="CAJEWN010002266">
    <property type="protein sequence ID" value="CAD2202839.1"/>
    <property type="molecule type" value="Genomic_DNA"/>
</dbReference>
<gene>
    <name evidence="2" type="ORF">MENT_LOCUS56492</name>
</gene>
<feature type="transmembrane region" description="Helical" evidence="1">
    <location>
        <begin position="28"/>
        <end position="50"/>
    </location>
</feature>